<dbReference type="Gene3D" id="1.10.510.10">
    <property type="entry name" value="Transferase(Phosphotransferase) domain 1"/>
    <property type="match status" value="1"/>
</dbReference>
<feature type="domain" description="Protein kinase" evidence="7">
    <location>
        <begin position="10"/>
        <end position="242"/>
    </location>
</feature>
<dbReference type="PROSITE" id="PS00108">
    <property type="entry name" value="PROTEIN_KINASE_ST"/>
    <property type="match status" value="1"/>
</dbReference>
<proteinExistence type="predicted"/>
<dbReference type="SUPFAM" id="SSF56112">
    <property type="entry name" value="Protein kinase-like (PK-like)"/>
    <property type="match status" value="1"/>
</dbReference>
<keyword evidence="1" id="KW-0723">Serine/threonine-protein kinase</keyword>
<dbReference type="OrthoDB" id="4062651at2759"/>
<evidence type="ECO:0000313" key="9">
    <source>
        <dbReference type="Proteomes" id="UP000217790"/>
    </source>
</evidence>
<evidence type="ECO:0000256" key="5">
    <source>
        <dbReference type="ARBA" id="ARBA00022840"/>
    </source>
</evidence>
<keyword evidence="2" id="KW-0808">Transferase</keyword>
<gene>
    <name evidence="8" type="ORF">ARMGADRAFT_1011873</name>
</gene>
<keyword evidence="4 8" id="KW-0418">Kinase</keyword>
<evidence type="ECO:0000256" key="4">
    <source>
        <dbReference type="ARBA" id="ARBA00022777"/>
    </source>
</evidence>
<dbReference type="InterPro" id="IPR011009">
    <property type="entry name" value="Kinase-like_dom_sf"/>
</dbReference>
<evidence type="ECO:0000256" key="1">
    <source>
        <dbReference type="ARBA" id="ARBA00022527"/>
    </source>
</evidence>
<sequence>MHSDAFDDIKGDWVRLGSRSSGNVYKGKYLGINDAIKEVLPSTEYDIGKYFVRKWRLMKESQHPNIVLFLGLSQALSKPLPWCLHLFFATDIAHALAYLHTRICIHHDLKGENLLVTSNGHLKITNFGFTCIATRNEEEFNRLTFCSTDSYMSPDVLLRDKFDLPTDIFFLGIISYEIVSCQLADDRHFKRCPPTFNIDEDKIRKIASPGCPPDMITLCLDCLAIDPATRPVTHDILEHLPLIEVEVLARPSKDEDAHVSSIKFMTGSKQPSAGPHIPSFGMGVGKDIQSSGLSTDDSDDELMEAVLGLSSVGVNSGWSDSTGGGNQPLLNPGSSEYSTTVIHSHPSQQTVPPSLSSILTIRASQNPNETPDQVLPVSNPSPSSCSTIIGQRAQGEDLLSTSSIMSINSLDSYHTVAGLSAISSALVTEGGSTIHSLYGNYVAPLAHRFTHTHTRDTHTM</sequence>
<dbReference type="Gene3D" id="3.30.200.20">
    <property type="entry name" value="Phosphorylase Kinase, domain 1"/>
    <property type="match status" value="1"/>
</dbReference>
<dbReference type="PANTHER" id="PTHR46485">
    <property type="entry name" value="LIM DOMAIN KINASE 1"/>
    <property type="match status" value="1"/>
</dbReference>
<protein>
    <submittedName>
        <fullName evidence="8">Kinase-like protein</fullName>
    </submittedName>
</protein>
<keyword evidence="3" id="KW-0547">Nucleotide-binding</keyword>
<dbReference type="PANTHER" id="PTHR46485:SF5">
    <property type="entry name" value="CENTER DIVIDER, ISOFORM A"/>
    <property type="match status" value="1"/>
</dbReference>
<organism evidence="8 9">
    <name type="scientific">Armillaria gallica</name>
    <name type="common">Bulbous honey fungus</name>
    <name type="synonym">Armillaria bulbosa</name>
    <dbReference type="NCBI Taxonomy" id="47427"/>
    <lineage>
        <taxon>Eukaryota</taxon>
        <taxon>Fungi</taxon>
        <taxon>Dikarya</taxon>
        <taxon>Basidiomycota</taxon>
        <taxon>Agaricomycotina</taxon>
        <taxon>Agaricomycetes</taxon>
        <taxon>Agaricomycetidae</taxon>
        <taxon>Agaricales</taxon>
        <taxon>Marasmiineae</taxon>
        <taxon>Physalacriaceae</taxon>
        <taxon>Armillaria</taxon>
    </lineage>
</organism>
<keyword evidence="5" id="KW-0067">ATP-binding</keyword>
<evidence type="ECO:0000313" key="8">
    <source>
        <dbReference type="EMBL" id="PBK94280.1"/>
    </source>
</evidence>
<reference evidence="9" key="1">
    <citation type="journal article" date="2017" name="Nat. Ecol. Evol.">
        <title>Genome expansion and lineage-specific genetic innovations in the forest pathogenic fungi Armillaria.</title>
        <authorList>
            <person name="Sipos G."/>
            <person name="Prasanna A.N."/>
            <person name="Walter M.C."/>
            <person name="O'Connor E."/>
            <person name="Balint B."/>
            <person name="Krizsan K."/>
            <person name="Kiss B."/>
            <person name="Hess J."/>
            <person name="Varga T."/>
            <person name="Slot J."/>
            <person name="Riley R."/>
            <person name="Boka B."/>
            <person name="Rigling D."/>
            <person name="Barry K."/>
            <person name="Lee J."/>
            <person name="Mihaltcheva S."/>
            <person name="LaButti K."/>
            <person name="Lipzen A."/>
            <person name="Waldron R."/>
            <person name="Moloney N.M."/>
            <person name="Sperisen C."/>
            <person name="Kredics L."/>
            <person name="Vagvoelgyi C."/>
            <person name="Patrignani A."/>
            <person name="Fitzpatrick D."/>
            <person name="Nagy I."/>
            <person name="Doyle S."/>
            <person name="Anderson J.B."/>
            <person name="Grigoriev I.V."/>
            <person name="Gueldener U."/>
            <person name="Muensterkoetter M."/>
            <person name="Nagy L.G."/>
        </authorList>
    </citation>
    <scope>NUCLEOTIDE SEQUENCE [LARGE SCALE GENOMIC DNA]</scope>
    <source>
        <strain evidence="9">Ar21-2</strain>
    </source>
</reference>
<feature type="region of interest" description="Disordered" evidence="6">
    <location>
        <begin position="318"/>
        <end position="353"/>
    </location>
</feature>
<evidence type="ECO:0000256" key="2">
    <source>
        <dbReference type="ARBA" id="ARBA00022679"/>
    </source>
</evidence>
<evidence type="ECO:0000259" key="7">
    <source>
        <dbReference type="PROSITE" id="PS50011"/>
    </source>
</evidence>
<dbReference type="InterPro" id="IPR050940">
    <property type="entry name" value="Actin_reg-Ser/Thr_kinase"/>
</dbReference>
<evidence type="ECO:0000256" key="6">
    <source>
        <dbReference type="SAM" id="MobiDB-lite"/>
    </source>
</evidence>
<evidence type="ECO:0000256" key="3">
    <source>
        <dbReference type="ARBA" id="ARBA00022741"/>
    </source>
</evidence>
<name>A0A2H3DJM6_ARMGA</name>
<dbReference type="Pfam" id="PF00069">
    <property type="entry name" value="Pkinase"/>
    <property type="match status" value="1"/>
</dbReference>
<dbReference type="GO" id="GO:0005524">
    <property type="term" value="F:ATP binding"/>
    <property type="evidence" value="ECO:0007669"/>
    <property type="project" value="UniProtKB-KW"/>
</dbReference>
<dbReference type="InterPro" id="IPR000719">
    <property type="entry name" value="Prot_kinase_dom"/>
</dbReference>
<dbReference type="SMART" id="SM00220">
    <property type="entry name" value="S_TKc"/>
    <property type="match status" value="1"/>
</dbReference>
<dbReference type="InterPro" id="IPR008271">
    <property type="entry name" value="Ser/Thr_kinase_AS"/>
</dbReference>
<dbReference type="AlphaFoldDB" id="A0A2H3DJM6"/>
<dbReference type="Proteomes" id="UP000217790">
    <property type="component" value="Unassembled WGS sequence"/>
</dbReference>
<dbReference type="PROSITE" id="PS50011">
    <property type="entry name" value="PROTEIN_KINASE_DOM"/>
    <property type="match status" value="1"/>
</dbReference>
<accession>A0A2H3DJM6</accession>
<keyword evidence="9" id="KW-1185">Reference proteome</keyword>
<feature type="compositionally biased region" description="Polar residues" evidence="6">
    <location>
        <begin position="328"/>
        <end position="353"/>
    </location>
</feature>
<dbReference type="EMBL" id="KZ293654">
    <property type="protein sequence ID" value="PBK94280.1"/>
    <property type="molecule type" value="Genomic_DNA"/>
</dbReference>
<dbReference type="InParanoid" id="A0A2H3DJM6"/>
<dbReference type="GO" id="GO:0004674">
    <property type="term" value="F:protein serine/threonine kinase activity"/>
    <property type="evidence" value="ECO:0007669"/>
    <property type="project" value="UniProtKB-KW"/>
</dbReference>
<dbReference type="STRING" id="47427.A0A2H3DJM6"/>